<gene>
    <name evidence="1" type="ORF">HNP48_002714</name>
</gene>
<dbReference type="Proteomes" id="UP000575083">
    <property type="component" value="Unassembled WGS sequence"/>
</dbReference>
<evidence type="ECO:0000313" key="1">
    <source>
        <dbReference type="EMBL" id="MBB6560042.1"/>
    </source>
</evidence>
<comment type="caution">
    <text evidence="1">The sequence shown here is derived from an EMBL/GenBank/DDBJ whole genome shotgun (WGS) entry which is preliminary data.</text>
</comment>
<accession>A0A7X0U9A4</accession>
<evidence type="ECO:0000313" key="2">
    <source>
        <dbReference type="Proteomes" id="UP000575083"/>
    </source>
</evidence>
<name>A0A7X0U9A4_9BURK</name>
<sequence length="89" mass="9698">MEASTSVWGRPMPSSLLTNLSSIFAIVFTPSQYVLLRLRHESSPPMPVRVLVCHSTPPELPIRGLGHRPAGGALTAHSPEHHLHKCITS</sequence>
<dbReference type="EMBL" id="JACHLK010000004">
    <property type="protein sequence ID" value="MBB6560042.1"/>
    <property type="molecule type" value="Genomic_DNA"/>
</dbReference>
<dbReference type="AlphaFoldDB" id="A0A7X0U9A4"/>
<protein>
    <submittedName>
        <fullName evidence="1">Uncharacterized protein</fullName>
    </submittedName>
</protein>
<proteinExistence type="predicted"/>
<reference evidence="1 2" key="1">
    <citation type="submission" date="2020-08" db="EMBL/GenBank/DDBJ databases">
        <title>Functional genomics of gut bacteria from endangered species of beetles.</title>
        <authorList>
            <person name="Carlos-Shanley C."/>
        </authorList>
    </citation>
    <scope>NUCLEOTIDE SEQUENCE [LARGE SCALE GENOMIC DNA]</scope>
    <source>
        <strain evidence="1 2">S00198</strain>
    </source>
</reference>
<organism evidence="1 2">
    <name type="scientific">Acidovorax soli</name>
    <dbReference type="NCBI Taxonomy" id="592050"/>
    <lineage>
        <taxon>Bacteria</taxon>
        <taxon>Pseudomonadati</taxon>
        <taxon>Pseudomonadota</taxon>
        <taxon>Betaproteobacteria</taxon>
        <taxon>Burkholderiales</taxon>
        <taxon>Comamonadaceae</taxon>
        <taxon>Acidovorax</taxon>
    </lineage>
</organism>
<keyword evidence="2" id="KW-1185">Reference proteome</keyword>